<evidence type="ECO:0000313" key="6">
    <source>
        <dbReference type="Proteomes" id="UP001208186"/>
    </source>
</evidence>
<evidence type="ECO:0000313" key="7">
    <source>
        <dbReference type="Proteomes" id="UP001209746"/>
    </source>
</evidence>
<dbReference type="PANTHER" id="PTHR42776:SF27">
    <property type="entry name" value="DIPEPTIDYL PEPTIDASE FAMILY MEMBER 6"/>
    <property type="match status" value="1"/>
</dbReference>
<dbReference type="PANTHER" id="PTHR42776">
    <property type="entry name" value="SERINE PEPTIDASE S9 FAMILY MEMBER"/>
    <property type="match status" value="1"/>
</dbReference>
<reference evidence="5" key="1">
    <citation type="submission" date="2023-02" db="EMBL/GenBank/DDBJ databases">
        <title>Enrichment on poylsaccharides allowed isolation of novel metabolic and taxonomic groups of Haloarchaea.</title>
        <authorList>
            <person name="Sorokin D.Y."/>
            <person name="Elcheninov A.G."/>
            <person name="Khizhniak T.V."/>
            <person name="Kolganova T.V."/>
            <person name="Kublanov I.V."/>
        </authorList>
    </citation>
    <scope>NUCLEOTIDE SEQUENCE</scope>
    <source>
        <strain evidence="4 6">HArc-curdl5-1</strain>
        <strain evidence="5">HArc-curdl7</strain>
    </source>
</reference>
<dbReference type="Gene3D" id="3.40.50.1820">
    <property type="entry name" value="alpha/beta hydrolase"/>
    <property type="match status" value="1"/>
</dbReference>
<dbReference type="InterPro" id="IPR011659">
    <property type="entry name" value="WD40"/>
</dbReference>
<dbReference type="Pfam" id="PF00326">
    <property type="entry name" value="Peptidase_S9"/>
    <property type="match status" value="1"/>
</dbReference>
<evidence type="ECO:0000259" key="3">
    <source>
        <dbReference type="Pfam" id="PF00326"/>
    </source>
</evidence>
<comment type="caution">
    <text evidence="5">The sequence shown here is derived from an EMBL/GenBank/DDBJ whole genome shotgun (WGS) entry which is preliminary data.</text>
</comment>
<evidence type="ECO:0000256" key="2">
    <source>
        <dbReference type="ARBA" id="ARBA00022825"/>
    </source>
</evidence>
<name>A0AAE3ICP3_9EURY</name>
<dbReference type="InterPro" id="IPR029058">
    <property type="entry name" value="AB_hydrolase_fold"/>
</dbReference>
<dbReference type="EMBL" id="JAOPKC010000002">
    <property type="protein sequence ID" value="MCU4717227.1"/>
    <property type="molecule type" value="Genomic_DNA"/>
</dbReference>
<feature type="domain" description="Peptidase S9 prolyl oligopeptidase catalytic" evidence="3">
    <location>
        <begin position="403"/>
        <end position="612"/>
    </location>
</feature>
<dbReference type="Proteomes" id="UP001208186">
    <property type="component" value="Unassembled WGS sequence"/>
</dbReference>
<dbReference type="Gene3D" id="2.120.10.30">
    <property type="entry name" value="TolB, C-terminal domain"/>
    <property type="match status" value="2"/>
</dbReference>
<dbReference type="GO" id="GO:0006508">
    <property type="term" value="P:proteolysis"/>
    <property type="evidence" value="ECO:0007669"/>
    <property type="project" value="InterPro"/>
</dbReference>
<keyword evidence="2" id="KW-0720">Serine protease</keyword>
<dbReference type="AlphaFoldDB" id="A0AAE3ICP3"/>
<dbReference type="InterPro" id="IPR001375">
    <property type="entry name" value="Peptidase_S9_cat"/>
</dbReference>
<sequence>MSSDPTVPLEDVAGLPEFYHPTISPDGSRVALYYDETGRNELYVLDRASGERRQISNENVPRDARWWIRWGASGDEILFHRDEAGNEQNDLYTISLDGDVEEVLAVDGQGLLFDVADDAILFGSDEGKQLNLYRHDRESDRTIQLTDYDQPIRGAQFSPSGDRIAYVTNESRQLENTDVYVATADGSDPRTIAVGTEGSETQLHDWLPGGNRLLVSDDTEDRRRVGVYDLATESVTWLGPHEAEESGVAVGLNGQRALTTRTRGAAVVPVVYDLETLDGRELDLPEGAVSFHVAGGSVFADASTVVFGHSTPAERKRLLAYDLDADDYRVLLDAEYGSVDPDVFVDAEYVTYESPGATPESEMYTIGALLYDPRDGTARGDDKADIPAVVFPHGGPHAQTQRQFDVYTQFLVSQGYAVLRPNYRGSTGRGREFKRAIHGDWGGDEQADIAEGGRWLMNRQWIDADRVAVFGGSYGGYSVYCQLTQYPALWTTGIAWIGITDLHRLYEEDMPHFQHQLRMQMGDPEENYELWRERSPIEHVDAIERPICIIHGANDPRCPIGQARRFRDALEERGWEDGTDFEYHELGEEGHGSTDIQQKIRAFEILGDYLDRRL</sequence>
<dbReference type="GO" id="GO:0004252">
    <property type="term" value="F:serine-type endopeptidase activity"/>
    <property type="evidence" value="ECO:0007669"/>
    <property type="project" value="TreeGrafter"/>
</dbReference>
<dbReference type="EMBL" id="JAOPKD010000002">
    <property type="protein sequence ID" value="MCU4726154.1"/>
    <property type="molecule type" value="Genomic_DNA"/>
</dbReference>
<dbReference type="SUPFAM" id="SSF69304">
    <property type="entry name" value="Tricorn protease N-terminal domain"/>
    <property type="match status" value="2"/>
</dbReference>
<keyword evidence="6" id="KW-1185">Reference proteome</keyword>
<accession>A0AAE3ICP3</accession>
<keyword evidence="2" id="KW-0645">Protease</keyword>
<dbReference type="SUPFAM" id="SSF53474">
    <property type="entry name" value="alpha/beta-Hydrolases"/>
    <property type="match status" value="1"/>
</dbReference>
<dbReference type="RefSeq" id="WP_315907990.1">
    <property type="nucleotide sequence ID" value="NZ_JAOPKC010000002.1"/>
</dbReference>
<gene>
    <name evidence="5" type="ORF">OB914_04085</name>
    <name evidence="4" type="ORF">OB916_04010</name>
</gene>
<dbReference type="Proteomes" id="UP001209746">
    <property type="component" value="Unassembled WGS sequence"/>
</dbReference>
<evidence type="ECO:0000256" key="1">
    <source>
        <dbReference type="ARBA" id="ARBA00022801"/>
    </source>
</evidence>
<keyword evidence="1" id="KW-0378">Hydrolase</keyword>
<proteinExistence type="predicted"/>
<dbReference type="Pfam" id="PF07676">
    <property type="entry name" value="PD40"/>
    <property type="match status" value="1"/>
</dbReference>
<dbReference type="InterPro" id="IPR011042">
    <property type="entry name" value="6-blade_b-propeller_TolB-like"/>
</dbReference>
<evidence type="ECO:0000313" key="4">
    <source>
        <dbReference type="EMBL" id="MCU4717227.1"/>
    </source>
</evidence>
<evidence type="ECO:0000313" key="5">
    <source>
        <dbReference type="EMBL" id="MCU4726154.1"/>
    </source>
</evidence>
<organism evidence="5 7">
    <name type="scientific">Halapricum hydrolyticum</name>
    <dbReference type="NCBI Taxonomy" id="2979991"/>
    <lineage>
        <taxon>Archaea</taxon>
        <taxon>Methanobacteriati</taxon>
        <taxon>Methanobacteriota</taxon>
        <taxon>Stenosarchaea group</taxon>
        <taxon>Halobacteria</taxon>
        <taxon>Halobacteriales</taxon>
        <taxon>Haloarculaceae</taxon>
        <taxon>Halapricum</taxon>
    </lineage>
</organism>
<protein>
    <submittedName>
        <fullName evidence="5">Prolyl oligopeptidase family serine peptidase</fullName>
    </submittedName>
</protein>